<dbReference type="InterPro" id="IPR001841">
    <property type="entry name" value="Znf_RING"/>
</dbReference>
<gene>
    <name evidence="15" type="ORF">AX774_g4400</name>
</gene>
<dbReference type="OrthoDB" id="8062037at2759"/>
<organism evidence="15 16">
    <name type="scientific">Zancudomyces culisetae</name>
    <name type="common">Gut fungus</name>
    <name type="synonym">Smittium culisetae</name>
    <dbReference type="NCBI Taxonomy" id="1213189"/>
    <lineage>
        <taxon>Eukaryota</taxon>
        <taxon>Fungi</taxon>
        <taxon>Fungi incertae sedis</taxon>
        <taxon>Zoopagomycota</taxon>
        <taxon>Kickxellomycotina</taxon>
        <taxon>Harpellomycetes</taxon>
        <taxon>Harpellales</taxon>
        <taxon>Legeriomycetaceae</taxon>
        <taxon>Zancudomyces</taxon>
    </lineage>
</organism>
<evidence type="ECO:0000256" key="3">
    <source>
        <dbReference type="ARBA" id="ARBA00012483"/>
    </source>
</evidence>
<keyword evidence="7 12" id="KW-0863">Zinc-finger</keyword>
<sequence length="182" mass="20255">MEGVGPVRIRARSTIISIMPVRTNEWPLPRYTPTLFTSPQEIEERFDIVPWTDLYIPKKKGFKSIGKNVNRSASRANRENAGAVNNNDNDSTGDTNANTSANNNNNNGNSNDQNGSGYENGRTDRTGQVVGPECTICNRNISLRTKVRKIPCKHLFHVSCLDYNLLHNSVLCPVCGIDLHKN</sequence>
<evidence type="ECO:0000256" key="9">
    <source>
        <dbReference type="ARBA" id="ARBA00022833"/>
    </source>
</evidence>
<evidence type="ECO:0000256" key="10">
    <source>
        <dbReference type="ARBA" id="ARBA00022989"/>
    </source>
</evidence>
<accession>A0A1R1PMD2</accession>
<comment type="caution">
    <text evidence="15">The sequence shown here is derived from an EMBL/GenBank/DDBJ whole genome shotgun (WGS) entry which is preliminary data.</text>
</comment>
<dbReference type="GO" id="GO:0061630">
    <property type="term" value="F:ubiquitin protein ligase activity"/>
    <property type="evidence" value="ECO:0007669"/>
    <property type="project" value="UniProtKB-EC"/>
</dbReference>
<dbReference type="EC" id="2.3.2.27" evidence="3"/>
<dbReference type="InterPro" id="IPR013083">
    <property type="entry name" value="Znf_RING/FYVE/PHD"/>
</dbReference>
<keyword evidence="8" id="KW-0833">Ubl conjugation pathway</keyword>
<evidence type="ECO:0000259" key="14">
    <source>
        <dbReference type="PROSITE" id="PS50089"/>
    </source>
</evidence>
<dbReference type="GO" id="GO:0016020">
    <property type="term" value="C:membrane"/>
    <property type="evidence" value="ECO:0007669"/>
    <property type="project" value="UniProtKB-SubCell"/>
</dbReference>
<name>A0A1R1PMD2_ZANCU</name>
<keyword evidence="9" id="KW-0862">Zinc</keyword>
<dbReference type="GO" id="GO:0008270">
    <property type="term" value="F:zinc ion binding"/>
    <property type="evidence" value="ECO:0007669"/>
    <property type="project" value="UniProtKB-KW"/>
</dbReference>
<dbReference type="EMBL" id="LSSK01000734">
    <property type="protein sequence ID" value="OMH82130.1"/>
    <property type="molecule type" value="Genomic_DNA"/>
</dbReference>
<proteinExistence type="predicted"/>
<comment type="subcellular location">
    <subcellularLocation>
        <location evidence="2">Membrane</location>
        <topology evidence="2">Multi-pass membrane protein</topology>
    </subcellularLocation>
</comment>
<keyword evidence="6" id="KW-0479">Metal-binding</keyword>
<keyword evidence="4" id="KW-0808">Transferase</keyword>
<dbReference type="Gene3D" id="3.30.40.10">
    <property type="entry name" value="Zinc/RING finger domain, C3HC4 (zinc finger)"/>
    <property type="match status" value="1"/>
</dbReference>
<dbReference type="SMART" id="SM00184">
    <property type="entry name" value="RING"/>
    <property type="match status" value="1"/>
</dbReference>
<keyword evidence="16" id="KW-1185">Reference proteome</keyword>
<keyword evidence="10" id="KW-1133">Transmembrane helix</keyword>
<evidence type="ECO:0000256" key="11">
    <source>
        <dbReference type="ARBA" id="ARBA00023136"/>
    </source>
</evidence>
<dbReference type="AlphaFoldDB" id="A0A1R1PMD2"/>
<dbReference type="Pfam" id="PF13639">
    <property type="entry name" value="zf-RING_2"/>
    <property type="match status" value="1"/>
</dbReference>
<feature type="compositionally biased region" description="Low complexity" evidence="13">
    <location>
        <begin position="85"/>
        <end position="117"/>
    </location>
</feature>
<evidence type="ECO:0000256" key="12">
    <source>
        <dbReference type="PROSITE-ProRule" id="PRU00175"/>
    </source>
</evidence>
<dbReference type="GO" id="GO:0016567">
    <property type="term" value="P:protein ubiquitination"/>
    <property type="evidence" value="ECO:0007669"/>
    <property type="project" value="TreeGrafter"/>
</dbReference>
<evidence type="ECO:0000256" key="4">
    <source>
        <dbReference type="ARBA" id="ARBA00022679"/>
    </source>
</evidence>
<evidence type="ECO:0000256" key="1">
    <source>
        <dbReference type="ARBA" id="ARBA00000900"/>
    </source>
</evidence>
<evidence type="ECO:0000313" key="15">
    <source>
        <dbReference type="EMBL" id="OMH82130.1"/>
    </source>
</evidence>
<evidence type="ECO:0000256" key="13">
    <source>
        <dbReference type="SAM" id="MobiDB-lite"/>
    </source>
</evidence>
<comment type="catalytic activity">
    <reaction evidence="1">
        <text>S-ubiquitinyl-[E2 ubiquitin-conjugating enzyme]-L-cysteine + [acceptor protein]-L-lysine = [E2 ubiquitin-conjugating enzyme]-L-cysteine + N(6)-ubiquitinyl-[acceptor protein]-L-lysine.</text>
        <dbReference type="EC" id="2.3.2.27"/>
    </reaction>
</comment>
<keyword evidence="5" id="KW-0812">Transmembrane</keyword>
<evidence type="ECO:0000256" key="7">
    <source>
        <dbReference type="ARBA" id="ARBA00022771"/>
    </source>
</evidence>
<dbReference type="PANTHER" id="PTHR45977:SF4">
    <property type="entry name" value="RING-TYPE DOMAIN-CONTAINING PROTEIN"/>
    <property type="match status" value="1"/>
</dbReference>
<evidence type="ECO:0000313" key="16">
    <source>
        <dbReference type="Proteomes" id="UP000188320"/>
    </source>
</evidence>
<evidence type="ECO:0000256" key="2">
    <source>
        <dbReference type="ARBA" id="ARBA00004141"/>
    </source>
</evidence>
<dbReference type="GO" id="GO:0006511">
    <property type="term" value="P:ubiquitin-dependent protein catabolic process"/>
    <property type="evidence" value="ECO:0007669"/>
    <property type="project" value="TreeGrafter"/>
</dbReference>
<dbReference type="PROSITE" id="PS50089">
    <property type="entry name" value="ZF_RING_2"/>
    <property type="match status" value="1"/>
</dbReference>
<evidence type="ECO:0000256" key="5">
    <source>
        <dbReference type="ARBA" id="ARBA00022692"/>
    </source>
</evidence>
<protein>
    <recommendedName>
        <fullName evidence="3">RING-type E3 ubiquitin transferase</fullName>
        <ecNumber evidence="3">2.3.2.27</ecNumber>
    </recommendedName>
</protein>
<keyword evidence="11" id="KW-0472">Membrane</keyword>
<reference evidence="16" key="1">
    <citation type="submission" date="2017-01" db="EMBL/GenBank/DDBJ databases">
        <authorList>
            <person name="Wang Y."/>
            <person name="White M."/>
            <person name="Kvist S."/>
            <person name="Moncalvo J.-M."/>
        </authorList>
    </citation>
    <scope>NUCLEOTIDE SEQUENCE [LARGE SCALE GENOMIC DNA]</scope>
    <source>
        <strain evidence="16">COL-18-3</strain>
    </source>
</reference>
<dbReference type="PANTHER" id="PTHR45977">
    <property type="entry name" value="TARGET OF ERK KINASE MPK-1"/>
    <property type="match status" value="1"/>
</dbReference>
<dbReference type="Proteomes" id="UP000188320">
    <property type="component" value="Unassembled WGS sequence"/>
</dbReference>
<feature type="domain" description="RING-type" evidence="14">
    <location>
        <begin position="134"/>
        <end position="175"/>
    </location>
</feature>
<feature type="region of interest" description="Disordered" evidence="13">
    <location>
        <begin position="67"/>
        <end position="126"/>
    </location>
</feature>
<evidence type="ECO:0000256" key="6">
    <source>
        <dbReference type="ARBA" id="ARBA00022723"/>
    </source>
</evidence>
<dbReference type="SUPFAM" id="SSF57850">
    <property type="entry name" value="RING/U-box"/>
    <property type="match status" value="1"/>
</dbReference>
<evidence type="ECO:0000256" key="8">
    <source>
        <dbReference type="ARBA" id="ARBA00022786"/>
    </source>
</evidence>